<evidence type="ECO:0000256" key="9">
    <source>
        <dbReference type="ARBA" id="ARBA00023136"/>
    </source>
</evidence>
<evidence type="ECO:0000313" key="13">
    <source>
        <dbReference type="EMBL" id="KAG0152486.1"/>
    </source>
</evidence>
<dbReference type="Pfam" id="PF25293">
    <property type="entry name" value="Beta-prop_EMC1_N"/>
    <property type="match status" value="1"/>
</dbReference>
<evidence type="ECO:0000256" key="4">
    <source>
        <dbReference type="ARBA" id="ARBA00020824"/>
    </source>
</evidence>
<evidence type="ECO:0000256" key="1">
    <source>
        <dbReference type="ARBA" id="ARBA00004115"/>
    </source>
</evidence>
<dbReference type="InterPro" id="IPR026895">
    <property type="entry name" value="EMC1"/>
</dbReference>
<evidence type="ECO:0000259" key="11">
    <source>
        <dbReference type="Pfam" id="PF07774"/>
    </source>
</evidence>
<dbReference type="InterPro" id="IPR015943">
    <property type="entry name" value="WD40/YVTN_repeat-like_dom_sf"/>
</dbReference>
<dbReference type="Pfam" id="PF07774">
    <property type="entry name" value="EMC1_C"/>
    <property type="match status" value="1"/>
</dbReference>
<keyword evidence="8" id="KW-1133">Transmembrane helix</keyword>
<keyword evidence="14" id="KW-1185">Reference proteome</keyword>
<evidence type="ECO:0000256" key="6">
    <source>
        <dbReference type="ARBA" id="ARBA00022729"/>
    </source>
</evidence>
<keyword evidence="9" id="KW-0472">Membrane</keyword>
<evidence type="ECO:0000256" key="2">
    <source>
        <dbReference type="ARBA" id="ARBA00007904"/>
    </source>
</evidence>
<dbReference type="GO" id="GO:0072546">
    <property type="term" value="C:EMC complex"/>
    <property type="evidence" value="ECO:0007669"/>
    <property type="project" value="InterPro"/>
</dbReference>
<dbReference type="InterPro" id="IPR011678">
    <property type="entry name" value="EMC1_C"/>
</dbReference>
<sequence length="902" mass="98497">MADLKLLMTLLLFIYPLITLAISFLDTNPTWHLNLIGQPTLKQTQLSPSLNFFRHSNSTVRLSGRLPSLLITATQSNVLAALNPRNGSLIWRVVLPITEPIIQHVTDLENGLLGLVSGNGGTTVRLINLADGWTLWERHLNGPLEPNQKDSDAYSSGISGVDVIFSTDRLSQHTSRPDLIIASRGKAVYRLTGDGGVVRWIWSPSPSLGSVARLLEYPTEIPNIGVLTVKPSTSDTYTTHLVTISGSLGELQYTRHQPDHKCRDTQGGPLIIKLAPDSNLPTPQHSIVCTTSTGQIASLRISPDQSEPLQLSLYAEPEQTGTTPVIEDVGLARHGILVARYESGQATVLRLAEDGSLQSAWKFTEQNKAAVFTGCIDREGLPYVSRASYSAVLGLGSLEILSLTSTDYTPGGMVTGQTFGHNQALNGQIIHIAVEVLQITNYIPFSRVLVVSDSGTLQLWQGTDLQWERDEDLASVEALVPYQPIGPRLSGLSSNLAQYLSHQAWELVAGFLHLDRSSTSIKVGSERVWYIGTTTGRLFAVAAGGGSGKVLWKQMVMPSITGPVSWTRLTVLPNEKECILATSLSRDGEHPLTITARFDLMGGLIVESSEDQAVPTSELEPQTLGMKILAVHDKDLGGSPARFLGNRGALFKYHNPNLAVRLDQGVVEVYDQRLGSLVWSFEMGKAVEQNSIIGALTENWLVLASREEEASGMTRLHSIEWYMSSKADVRLDGSNVNLTTCSRAYMVPYSVKTLGFSKSRLGVTSRALLVVNELDQIVSLSRRLLDCRRPLGKPSKEDMEEQLLAYDPVISLDPKSVITGDRHTAGLERVYSFSTAFESTSAVIGVGLDLFGSAIAPSRRFDQLGDEFNKLQLVLTTFGLLVGVLGLRPMVKNKQLARQWYS</sequence>
<dbReference type="PANTHER" id="PTHR21573">
    <property type="entry name" value="ER MEMBRANE PROTEIN COMPLEX SUBUNIT 1"/>
    <property type="match status" value="1"/>
</dbReference>
<proteinExistence type="inferred from homology"/>
<name>A0A9P6NS88_9BASI</name>
<dbReference type="InterPro" id="IPR011047">
    <property type="entry name" value="Quinoprotein_ADH-like_sf"/>
</dbReference>
<protein>
    <recommendedName>
        <fullName evidence="4">ER membrane protein complex subunit 1</fullName>
    </recommendedName>
</protein>
<gene>
    <name evidence="13" type="ORF">CROQUDRAFT_649911</name>
</gene>
<keyword evidence="7" id="KW-0256">Endoplasmic reticulum</keyword>
<evidence type="ECO:0000313" key="14">
    <source>
        <dbReference type="Proteomes" id="UP000886653"/>
    </source>
</evidence>
<dbReference type="SUPFAM" id="SSF50998">
    <property type="entry name" value="Quinoprotein alcohol dehydrogenase-like"/>
    <property type="match status" value="1"/>
</dbReference>
<accession>A0A9P6NS88</accession>
<comment type="caution">
    <text evidence="13">The sequence shown here is derived from an EMBL/GenBank/DDBJ whole genome shotgun (WGS) entry which is preliminary data.</text>
</comment>
<dbReference type="Proteomes" id="UP000886653">
    <property type="component" value="Unassembled WGS sequence"/>
</dbReference>
<dbReference type="Gene3D" id="2.130.10.10">
    <property type="entry name" value="YVTN repeat-like/Quinoprotein amine dehydrogenase"/>
    <property type="match status" value="1"/>
</dbReference>
<dbReference type="AlphaFoldDB" id="A0A9P6NS88"/>
<keyword evidence="5" id="KW-0812">Transmembrane</keyword>
<evidence type="ECO:0000259" key="12">
    <source>
        <dbReference type="Pfam" id="PF25293"/>
    </source>
</evidence>
<reference evidence="13" key="1">
    <citation type="submission" date="2013-11" db="EMBL/GenBank/DDBJ databases">
        <title>Genome sequence of the fusiform rust pathogen reveals effectors for host alternation and coevolution with pine.</title>
        <authorList>
            <consortium name="DOE Joint Genome Institute"/>
            <person name="Smith K."/>
            <person name="Pendleton A."/>
            <person name="Kubisiak T."/>
            <person name="Anderson C."/>
            <person name="Salamov A."/>
            <person name="Aerts A."/>
            <person name="Riley R."/>
            <person name="Clum A."/>
            <person name="Lindquist E."/>
            <person name="Ence D."/>
            <person name="Campbell M."/>
            <person name="Kronenberg Z."/>
            <person name="Feau N."/>
            <person name="Dhillon B."/>
            <person name="Hamelin R."/>
            <person name="Burleigh J."/>
            <person name="Smith J."/>
            <person name="Yandell M."/>
            <person name="Nelson C."/>
            <person name="Grigoriev I."/>
            <person name="Davis J."/>
        </authorList>
    </citation>
    <scope>NUCLEOTIDE SEQUENCE</scope>
    <source>
        <strain evidence="13">G11</strain>
    </source>
</reference>
<evidence type="ECO:0000256" key="3">
    <source>
        <dbReference type="ARBA" id="ARBA00011276"/>
    </source>
</evidence>
<evidence type="ECO:0000256" key="7">
    <source>
        <dbReference type="ARBA" id="ARBA00022824"/>
    </source>
</evidence>
<keyword evidence="10" id="KW-0325">Glycoprotein</keyword>
<keyword evidence="6" id="KW-0732">Signal</keyword>
<comment type="subcellular location">
    <subcellularLocation>
        <location evidence="1">Endoplasmic reticulum membrane</location>
        <topology evidence="1">Single-pass type I membrane protein</topology>
    </subcellularLocation>
</comment>
<organism evidence="13 14">
    <name type="scientific">Cronartium quercuum f. sp. fusiforme G11</name>
    <dbReference type="NCBI Taxonomy" id="708437"/>
    <lineage>
        <taxon>Eukaryota</taxon>
        <taxon>Fungi</taxon>
        <taxon>Dikarya</taxon>
        <taxon>Basidiomycota</taxon>
        <taxon>Pucciniomycotina</taxon>
        <taxon>Pucciniomycetes</taxon>
        <taxon>Pucciniales</taxon>
        <taxon>Coleosporiaceae</taxon>
        <taxon>Cronartium</taxon>
    </lineage>
</organism>
<dbReference type="OrthoDB" id="28092at2759"/>
<dbReference type="InterPro" id="IPR058545">
    <property type="entry name" value="Beta-prop_EMC1_1st"/>
</dbReference>
<comment type="subunit">
    <text evidence="3">Component of the ER membrane protein complex (EMC).</text>
</comment>
<dbReference type="PANTHER" id="PTHR21573:SF0">
    <property type="entry name" value="ER MEMBRANE PROTEIN COMPLEX SUBUNIT 1"/>
    <property type="match status" value="1"/>
</dbReference>
<evidence type="ECO:0000256" key="10">
    <source>
        <dbReference type="ARBA" id="ARBA00023180"/>
    </source>
</evidence>
<feature type="domain" description="EMC1 first beta-propeller" evidence="12">
    <location>
        <begin position="68"/>
        <end position="471"/>
    </location>
</feature>
<evidence type="ECO:0000256" key="8">
    <source>
        <dbReference type="ARBA" id="ARBA00022989"/>
    </source>
</evidence>
<dbReference type="EMBL" id="MU167208">
    <property type="protein sequence ID" value="KAG0152486.1"/>
    <property type="molecule type" value="Genomic_DNA"/>
</dbReference>
<feature type="domain" description="ER membrane protein complex subunit 1 C-terminal" evidence="11">
    <location>
        <begin position="697"/>
        <end position="900"/>
    </location>
</feature>
<dbReference type="GO" id="GO:0034975">
    <property type="term" value="P:protein folding in endoplasmic reticulum"/>
    <property type="evidence" value="ECO:0007669"/>
    <property type="project" value="TreeGrafter"/>
</dbReference>
<comment type="similarity">
    <text evidence="2">Belongs to the EMC1 family.</text>
</comment>
<evidence type="ECO:0000256" key="5">
    <source>
        <dbReference type="ARBA" id="ARBA00022692"/>
    </source>
</evidence>